<accession>A0A0M3JSQ1</accession>
<dbReference type="Pfam" id="PF22928">
    <property type="entry name" value="INTS1_R4"/>
    <property type="match status" value="1"/>
</dbReference>
<dbReference type="InterPro" id="IPR053965">
    <property type="entry name" value="INTS1_R4"/>
</dbReference>
<evidence type="ECO:0000313" key="3">
    <source>
        <dbReference type="Proteomes" id="UP000267096"/>
    </source>
</evidence>
<dbReference type="EMBL" id="UYRR01031006">
    <property type="protein sequence ID" value="VDK43234.1"/>
    <property type="molecule type" value="Genomic_DNA"/>
</dbReference>
<reference evidence="2 3" key="2">
    <citation type="submission" date="2018-11" db="EMBL/GenBank/DDBJ databases">
        <authorList>
            <consortium name="Pathogen Informatics"/>
        </authorList>
    </citation>
    <scope>NUCLEOTIDE SEQUENCE [LARGE SCALE GENOMIC DNA]</scope>
</reference>
<protein>
    <submittedName>
        <fullName evidence="4">Adaptin_N domain-containing protein</fullName>
    </submittedName>
</protein>
<evidence type="ECO:0000313" key="2">
    <source>
        <dbReference type="EMBL" id="VDK43234.1"/>
    </source>
</evidence>
<dbReference type="WBParaSite" id="ASIM_0001102101-mRNA-1">
    <property type="protein sequence ID" value="ASIM_0001102101-mRNA-1"/>
    <property type="gene ID" value="ASIM_0001102101"/>
</dbReference>
<name>A0A0M3JSQ1_ANISI</name>
<proteinExistence type="predicted"/>
<keyword evidence="3" id="KW-1185">Reference proteome</keyword>
<sequence>MSQQLLLQLDAAESCASLVSAFEALKVLADDAPERIAPYLVHIQNAFVEKSSDVRRLAYQCAIKYACAHPSASGYFTTAYITALLHEQQQIVADALSYLPQFIAHSRSHSEILLKAAADATSCWSTPEMQSDLSFAASAAPLDVNNNGDIIQRQL</sequence>
<reference evidence="4" key="1">
    <citation type="submission" date="2017-02" db="UniProtKB">
        <authorList>
            <consortium name="WormBaseParasite"/>
        </authorList>
    </citation>
    <scope>IDENTIFICATION</scope>
</reference>
<dbReference type="AlphaFoldDB" id="A0A0M3JSQ1"/>
<gene>
    <name evidence="2" type="ORF">ASIM_LOCUS10579</name>
</gene>
<dbReference type="OrthoDB" id="5776349at2759"/>
<evidence type="ECO:0000313" key="4">
    <source>
        <dbReference type="WBParaSite" id="ASIM_0001102101-mRNA-1"/>
    </source>
</evidence>
<organism evidence="4">
    <name type="scientific">Anisakis simplex</name>
    <name type="common">Herring worm</name>
    <dbReference type="NCBI Taxonomy" id="6269"/>
    <lineage>
        <taxon>Eukaryota</taxon>
        <taxon>Metazoa</taxon>
        <taxon>Ecdysozoa</taxon>
        <taxon>Nematoda</taxon>
        <taxon>Chromadorea</taxon>
        <taxon>Rhabditida</taxon>
        <taxon>Spirurina</taxon>
        <taxon>Ascaridomorpha</taxon>
        <taxon>Ascaridoidea</taxon>
        <taxon>Anisakidae</taxon>
        <taxon>Anisakis</taxon>
        <taxon>Anisakis simplex complex</taxon>
    </lineage>
</organism>
<feature type="domain" description="Integrator complex subunit 1 R4" evidence="1">
    <location>
        <begin position="9"/>
        <end position="103"/>
    </location>
</feature>
<dbReference type="Proteomes" id="UP000267096">
    <property type="component" value="Unassembled WGS sequence"/>
</dbReference>
<evidence type="ECO:0000259" key="1">
    <source>
        <dbReference type="Pfam" id="PF22928"/>
    </source>
</evidence>